<proteinExistence type="predicted"/>
<comment type="caution">
    <text evidence="1">The sequence shown here is derived from an EMBL/GenBank/DDBJ whole genome shotgun (WGS) entry which is preliminary data.</text>
</comment>
<gene>
    <name evidence="1" type="ORF">AB6A40_011437</name>
</gene>
<dbReference type="EMBL" id="JBGFUD010020603">
    <property type="protein sequence ID" value="MFH4984728.1"/>
    <property type="molecule type" value="Genomic_DNA"/>
</dbReference>
<evidence type="ECO:0000313" key="1">
    <source>
        <dbReference type="EMBL" id="MFH4984728.1"/>
    </source>
</evidence>
<sequence length="84" mass="9612">MSRESATDGWNGKRRKTATIAATAMDNLSVGKVRQGEWTNEGRTLERHLIQRVTPDHLPDQWAKDIRSCRNHQQQGAREPPIIH</sequence>
<name>A0ABD6EXM7_9BILA</name>
<protein>
    <submittedName>
        <fullName evidence="1">Uncharacterized protein</fullName>
    </submittedName>
</protein>
<dbReference type="AlphaFoldDB" id="A0ABD6EXM7"/>
<keyword evidence="2" id="KW-1185">Reference proteome</keyword>
<evidence type="ECO:0000313" key="2">
    <source>
        <dbReference type="Proteomes" id="UP001608902"/>
    </source>
</evidence>
<reference evidence="1 2" key="1">
    <citation type="submission" date="2024-08" db="EMBL/GenBank/DDBJ databases">
        <title>Gnathostoma spinigerum genome.</title>
        <authorList>
            <person name="Gonzalez-Bertolin B."/>
            <person name="Monzon S."/>
            <person name="Zaballos A."/>
            <person name="Jimenez P."/>
            <person name="Dekumyoy P."/>
            <person name="Varona S."/>
            <person name="Cuesta I."/>
            <person name="Sumanam S."/>
            <person name="Adisakwattana P."/>
            <person name="Gasser R.B."/>
            <person name="Hernandez-Gonzalez A."/>
            <person name="Young N.D."/>
            <person name="Perteguer M.J."/>
        </authorList>
    </citation>
    <scope>NUCLEOTIDE SEQUENCE [LARGE SCALE GENOMIC DNA]</scope>
    <source>
        <strain evidence="1">AL3</strain>
        <tissue evidence="1">Liver</tissue>
    </source>
</reference>
<accession>A0ABD6EXM7</accession>
<dbReference type="Proteomes" id="UP001608902">
    <property type="component" value="Unassembled WGS sequence"/>
</dbReference>
<organism evidence="1 2">
    <name type="scientific">Gnathostoma spinigerum</name>
    <dbReference type="NCBI Taxonomy" id="75299"/>
    <lineage>
        <taxon>Eukaryota</taxon>
        <taxon>Metazoa</taxon>
        <taxon>Ecdysozoa</taxon>
        <taxon>Nematoda</taxon>
        <taxon>Chromadorea</taxon>
        <taxon>Rhabditida</taxon>
        <taxon>Spirurina</taxon>
        <taxon>Gnathostomatomorpha</taxon>
        <taxon>Gnathostomatoidea</taxon>
        <taxon>Gnathostomatidae</taxon>
        <taxon>Gnathostoma</taxon>
    </lineage>
</organism>